<organism evidence="4 5">
    <name type="scientific">Paraburkholderia solisilvae</name>
    <dbReference type="NCBI Taxonomy" id="624376"/>
    <lineage>
        <taxon>Bacteria</taxon>
        <taxon>Pseudomonadati</taxon>
        <taxon>Pseudomonadota</taxon>
        <taxon>Betaproteobacteria</taxon>
        <taxon>Burkholderiales</taxon>
        <taxon>Burkholderiaceae</taxon>
        <taxon>Paraburkholderia</taxon>
    </lineage>
</organism>
<evidence type="ECO:0000259" key="2">
    <source>
        <dbReference type="PROSITE" id="PS51192"/>
    </source>
</evidence>
<dbReference type="InterPro" id="IPR001650">
    <property type="entry name" value="Helicase_C-like"/>
</dbReference>
<dbReference type="Proteomes" id="UP000494329">
    <property type="component" value="Unassembled WGS sequence"/>
</dbReference>
<dbReference type="InterPro" id="IPR027417">
    <property type="entry name" value="P-loop_NTPase"/>
</dbReference>
<dbReference type="InterPro" id="IPR014001">
    <property type="entry name" value="Helicase_ATP-bd"/>
</dbReference>
<protein>
    <recommendedName>
        <fullName evidence="6">RNA polymerase-associated protein RapA</fullName>
    </recommendedName>
</protein>
<dbReference type="InterPro" id="IPR049730">
    <property type="entry name" value="SNF2/RAD54-like_C"/>
</dbReference>
<dbReference type="PANTHER" id="PTHR10799">
    <property type="entry name" value="SNF2/RAD54 HELICASE FAMILY"/>
    <property type="match status" value="1"/>
</dbReference>
<feature type="domain" description="Helicase C-terminal" evidence="3">
    <location>
        <begin position="320"/>
        <end position="469"/>
    </location>
</feature>
<dbReference type="AlphaFoldDB" id="A0A6J5EXS2"/>
<dbReference type="GO" id="GO:0005524">
    <property type="term" value="F:ATP binding"/>
    <property type="evidence" value="ECO:0007669"/>
    <property type="project" value="InterPro"/>
</dbReference>
<dbReference type="PROSITE" id="PS51192">
    <property type="entry name" value="HELICASE_ATP_BIND_1"/>
    <property type="match status" value="1"/>
</dbReference>
<dbReference type="GO" id="GO:0016787">
    <property type="term" value="F:hydrolase activity"/>
    <property type="evidence" value="ECO:0007669"/>
    <property type="project" value="UniProtKB-KW"/>
</dbReference>
<dbReference type="RefSeq" id="WP_175114874.1">
    <property type="nucleotide sequence ID" value="NZ_CADIKF010000069.1"/>
</dbReference>
<dbReference type="PROSITE" id="PS51194">
    <property type="entry name" value="HELICASE_CTER"/>
    <property type="match status" value="1"/>
</dbReference>
<dbReference type="Pfam" id="PF00271">
    <property type="entry name" value="Helicase_C"/>
    <property type="match status" value="1"/>
</dbReference>
<evidence type="ECO:0000256" key="1">
    <source>
        <dbReference type="ARBA" id="ARBA00022801"/>
    </source>
</evidence>
<dbReference type="GO" id="GO:0004386">
    <property type="term" value="F:helicase activity"/>
    <property type="evidence" value="ECO:0007669"/>
    <property type="project" value="UniProtKB-KW"/>
</dbReference>
<keyword evidence="1" id="KW-0378">Hydrolase</keyword>
<evidence type="ECO:0000313" key="5">
    <source>
        <dbReference type="Proteomes" id="UP000494329"/>
    </source>
</evidence>
<dbReference type="Gene3D" id="3.40.50.300">
    <property type="entry name" value="P-loop containing nucleotide triphosphate hydrolases"/>
    <property type="match status" value="1"/>
</dbReference>
<name>A0A6J5EXS2_9BURK</name>
<dbReference type="SMART" id="SM00490">
    <property type="entry name" value="HELICc"/>
    <property type="match status" value="1"/>
</dbReference>
<dbReference type="InterPro" id="IPR038718">
    <property type="entry name" value="SNF2-like_sf"/>
</dbReference>
<accession>A0A6J5EXS2</accession>
<dbReference type="SMART" id="SM00487">
    <property type="entry name" value="DEXDc"/>
    <property type="match status" value="1"/>
</dbReference>
<dbReference type="SUPFAM" id="SSF52540">
    <property type="entry name" value="P-loop containing nucleoside triphosphate hydrolases"/>
    <property type="match status" value="2"/>
</dbReference>
<evidence type="ECO:0000259" key="3">
    <source>
        <dbReference type="PROSITE" id="PS51194"/>
    </source>
</evidence>
<dbReference type="EMBL" id="CADIKF010000069">
    <property type="protein sequence ID" value="CAB3770247.1"/>
    <property type="molecule type" value="Genomic_DNA"/>
</dbReference>
<dbReference type="CDD" id="cd18793">
    <property type="entry name" value="SF2_C_SNF"/>
    <property type="match status" value="1"/>
</dbReference>
<dbReference type="Pfam" id="PF00176">
    <property type="entry name" value="SNF2-rel_dom"/>
    <property type="match status" value="1"/>
</dbReference>
<reference evidence="4 5" key="1">
    <citation type="submission" date="2020-04" db="EMBL/GenBank/DDBJ databases">
        <authorList>
            <person name="De Canck E."/>
        </authorList>
    </citation>
    <scope>NUCLEOTIDE SEQUENCE [LARGE SCALE GENOMIC DNA]</scope>
    <source>
        <strain evidence="4 5">LMG 29739</strain>
    </source>
</reference>
<evidence type="ECO:0008006" key="6">
    <source>
        <dbReference type="Google" id="ProtNLM"/>
    </source>
</evidence>
<gene>
    <name evidence="4" type="ORF">LMG29739_05743</name>
</gene>
<proteinExistence type="predicted"/>
<keyword evidence="5" id="KW-1185">Reference proteome</keyword>
<dbReference type="InterPro" id="IPR000330">
    <property type="entry name" value="SNF2_N"/>
</dbReference>
<sequence>MALILNKASKLQAKREAFEYQAEAVEAVRDLPYAAIFHEQGLGKTKIAIDLILLWLQRDVVDTVLLVTKKTLVENWRRELAQHSFLTPRILSADRGQNFFTLNSPARIILTHFEGVGLEFKRLKLFQKTRRVAAVLDESAKIKNPNTALSKIFFELAPGFVRRLILTGTPVANRPHDIWAQIYFLDQGKSLGKSFADFEANVNLSNKLASDELRRDRFEEELAGVWGRISQFSVRETKDGGRIQLPKKIVERVHCGWEVRQRKMYLDVRDETRVSVIQEGAFTIDESPAILKRLLRLVQVAANPLLIDESYKQNPGKWENLQELVENIVAVNEKAIIWTTFTENVEWLAKKLSEYGAAIIHGKLSIAQRNRNIDRFLENGDCKVLVATPGAAKEGLTLTVANHVIFYDRGFSLDDYLQAQDRIHRVSQTRTCYVYNLIMEDSVDEWVDALLEAKRSAAQLAQGDISKETFQTRMSYSFGEVLKHILATQELGQVEGNNEY</sequence>
<dbReference type="Gene3D" id="3.40.50.10810">
    <property type="entry name" value="Tandem AAA-ATPase domain"/>
    <property type="match status" value="1"/>
</dbReference>
<evidence type="ECO:0000313" key="4">
    <source>
        <dbReference type="EMBL" id="CAB3770247.1"/>
    </source>
</evidence>
<feature type="domain" description="Helicase ATP-binding" evidence="2">
    <location>
        <begin position="25"/>
        <end position="188"/>
    </location>
</feature>